<evidence type="ECO:0000256" key="4">
    <source>
        <dbReference type="ARBA" id="ARBA00023128"/>
    </source>
</evidence>
<proteinExistence type="inferred from homology"/>
<keyword evidence="1 6" id="KW-1134">Transmembrane beta strand</keyword>
<gene>
    <name evidence="6" type="primary">MDM10</name>
    <name evidence="8" type="ORF">PNOK_0357400</name>
</gene>
<keyword evidence="9" id="KW-1185">Reference proteome</keyword>
<dbReference type="GO" id="GO:0015914">
    <property type="term" value="P:phospholipid transport"/>
    <property type="evidence" value="ECO:0007669"/>
    <property type="project" value="TreeGrafter"/>
</dbReference>
<dbReference type="InterPro" id="IPR027539">
    <property type="entry name" value="Mdm10"/>
</dbReference>
<protein>
    <recommendedName>
        <fullName evidence="6">Mitochondrial distribution and morphology protein 10</fullName>
    </recommendedName>
    <alternativeName>
        <fullName evidence="6">Mitochondrial inheritance component MDM10</fullName>
    </alternativeName>
</protein>
<keyword evidence="3 6" id="KW-1000">Mitochondrion outer membrane</keyword>
<evidence type="ECO:0000313" key="9">
    <source>
        <dbReference type="Proteomes" id="UP000217199"/>
    </source>
</evidence>
<evidence type="ECO:0000256" key="5">
    <source>
        <dbReference type="ARBA" id="ARBA00023136"/>
    </source>
</evidence>
<dbReference type="Proteomes" id="UP000217199">
    <property type="component" value="Unassembled WGS sequence"/>
</dbReference>
<dbReference type="GO" id="GO:0032865">
    <property type="term" value="C:ERMES complex"/>
    <property type="evidence" value="ECO:0007669"/>
    <property type="project" value="UniProtKB-UniRule"/>
</dbReference>
<dbReference type="GO" id="GO:0045040">
    <property type="term" value="P:protein insertion into mitochondrial outer membrane"/>
    <property type="evidence" value="ECO:0007669"/>
    <property type="project" value="UniProtKB-UniRule"/>
</dbReference>
<evidence type="ECO:0000256" key="2">
    <source>
        <dbReference type="ARBA" id="ARBA00022692"/>
    </source>
</evidence>
<dbReference type="STRING" id="2282107.A0A286UMV6"/>
<accession>A0A286UMV6</accession>
<comment type="similarity">
    <text evidence="6">Belongs to the MDM10 family.</text>
</comment>
<evidence type="ECO:0000256" key="3">
    <source>
        <dbReference type="ARBA" id="ARBA00022787"/>
    </source>
</evidence>
<evidence type="ECO:0000256" key="6">
    <source>
        <dbReference type="HAMAP-Rule" id="MF_03102"/>
    </source>
</evidence>
<reference evidence="8 9" key="1">
    <citation type="journal article" date="2017" name="Mol. Ecol.">
        <title>Comparative and population genomic landscape of Phellinus noxius: A hypervariable fungus causing root rot in trees.</title>
        <authorList>
            <person name="Chung C.L."/>
            <person name="Lee T.J."/>
            <person name="Akiba M."/>
            <person name="Lee H.H."/>
            <person name="Kuo T.H."/>
            <person name="Liu D."/>
            <person name="Ke H.M."/>
            <person name="Yokoi T."/>
            <person name="Roa M.B."/>
            <person name="Lu M.J."/>
            <person name="Chang Y.Y."/>
            <person name="Ann P.J."/>
            <person name="Tsai J.N."/>
            <person name="Chen C.Y."/>
            <person name="Tzean S.S."/>
            <person name="Ota Y."/>
            <person name="Hattori T."/>
            <person name="Sahashi N."/>
            <person name="Liou R.F."/>
            <person name="Kikuchi T."/>
            <person name="Tsai I.J."/>
        </authorList>
    </citation>
    <scope>NUCLEOTIDE SEQUENCE [LARGE SCALE GENOMIC DNA]</scope>
    <source>
        <strain evidence="8 9">FFPRI411160</strain>
    </source>
</reference>
<feature type="region of interest" description="Disordered" evidence="7">
    <location>
        <begin position="354"/>
        <end position="385"/>
    </location>
</feature>
<dbReference type="InParanoid" id="A0A286UMV6"/>
<keyword evidence="2 6" id="KW-0812">Transmembrane</keyword>
<sequence>MGVHPFTTYVLRKYYKETGWNEDNLFSNLTRSSDALLDFKVPTGLQFSISKAPNSLFRTTYAMNALPSLNGSVGYIFSTCALDLKNSGDVRFKEVVERFKVYDVPKVPEGKPEEYLAGERVDTKDYLLSGLLYIPTGQLDAFYTKRWSRTTQASIACILMPPVAVIPGSNTYKSQDTVLMSLQHDTGRWGTEYTWQAESGGNILGLRVLRNFGKHGNVEPSVDEANAHNEVSTPKRIDEEEAMEGGLKGRLSAGAEIYVSTEKSAGVSAGIRYTTLPDSALASSSKTPFSQPPTICTATFTPITGHLSAAYAAKVSKDIALCSRFTFNINSYESEWTMGGEWWLRRKKSNFSDNSVLPSEAPSTSPEPFTLSEGPEPPSYKPTDDIQGVVKARASSSSVIALMWEGRIHNALVSFGVMSNLANRSKPITAVGLELSYFSSE</sequence>
<evidence type="ECO:0000256" key="1">
    <source>
        <dbReference type="ARBA" id="ARBA00022452"/>
    </source>
</evidence>
<keyword evidence="4 6" id="KW-0496">Mitochondrion</keyword>
<organism evidence="8 9">
    <name type="scientific">Pyrrhoderma noxium</name>
    <dbReference type="NCBI Taxonomy" id="2282107"/>
    <lineage>
        <taxon>Eukaryota</taxon>
        <taxon>Fungi</taxon>
        <taxon>Dikarya</taxon>
        <taxon>Basidiomycota</taxon>
        <taxon>Agaricomycotina</taxon>
        <taxon>Agaricomycetes</taxon>
        <taxon>Hymenochaetales</taxon>
        <taxon>Hymenochaetaceae</taxon>
        <taxon>Pyrrhoderma</taxon>
    </lineage>
</organism>
<keyword evidence="5 6" id="KW-0472">Membrane</keyword>
<comment type="domain">
    <text evidence="6">Lacks alpha-helical transmembrane segments, suggesting that it resides in the membrane via beta-sheet conformations similar to those predicted for other outer membrane proteins and porin.</text>
</comment>
<dbReference type="GO" id="GO:1990456">
    <property type="term" value="P:mitochondrion-endoplasmic reticulum membrane tethering"/>
    <property type="evidence" value="ECO:0007669"/>
    <property type="project" value="UniProtKB-UniRule"/>
</dbReference>
<name>A0A286UMV6_9AGAM</name>
<feature type="compositionally biased region" description="Polar residues" evidence="7">
    <location>
        <begin position="354"/>
        <end position="367"/>
    </location>
</feature>
<dbReference type="GO" id="GO:0001401">
    <property type="term" value="C:SAM complex"/>
    <property type="evidence" value="ECO:0007669"/>
    <property type="project" value="TreeGrafter"/>
</dbReference>
<dbReference type="EMBL" id="NBII01000003">
    <property type="protein sequence ID" value="PAV20947.1"/>
    <property type="molecule type" value="Genomic_DNA"/>
</dbReference>
<comment type="subunit">
    <text evidence="6">Component of the ER-mitochondria encounter structure (ERMES) or MDM complex, composed of MMM1, MDM10, MDM12 and MDM34. Associates with the mitochondrial outer membrane sorting assembly machinery SAM(core) complex.</text>
</comment>
<dbReference type="GO" id="GO:0070096">
    <property type="term" value="P:mitochondrial outer membrane translocase complex assembly"/>
    <property type="evidence" value="ECO:0007669"/>
    <property type="project" value="UniProtKB-UniRule"/>
</dbReference>
<comment type="subcellular location">
    <subcellularLocation>
        <location evidence="6">Mitochondrion outer membrane</location>
        <topology evidence="6">Multi-pass membrane protein</topology>
    </subcellularLocation>
    <text evidence="6">The ERMES/MDM complex localizes to a few discrete foci (around 10 per single cell), that represent mitochondria-endoplasmic reticulum junctions. These foci are often found next to mtDNA nucleoids.</text>
</comment>
<dbReference type="FunCoup" id="A0A286UMV6">
    <property type="interactions" value="43"/>
</dbReference>
<evidence type="ECO:0000313" key="8">
    <source>
        <dbReference type="EMBL" id="PAV20947.1"/>
    </source>
</evidence>
<dbReference type="PANTHER" id="PTHR28035:SF1">
    <property type="entry name" value="MITOCHONDRIAL DISTRIBUTION AND MORPHOLOGY PROTEIN 10"/>
    <property type="match status" value="1"/>
</dbReference>
<comment type="caution">
    <text evidence="8">The sequence shown here is derived from an EMBL/GenBank/DDBJ whole genome shotgun (WGS) entry which is preliminary data.</text>
</comment>
<comment type="function">
    <text evidence="6">Component of the ERMES/MDM complex, which serves as a molecular tether to connect the endoplasmic reticulum and mitochondria. Components of this complex are involved in the control of mitochondrial shape and protein biogenesis and may function in phospholipid exchange. MDM10 is involved in the late assembly steps of the general translocase of the mitochondrial outer membrane (TOM complex). Functions in the TOM40-specific route of the assembly of outer membrane beta-barrel proteins, including the association of TOM40 with the receptor TOM22 and small TOM proteins. Can associate with the SAM(core) complex as well as the MDM12-MMM1 complex, both involved in late steps of the major beta-barrel assembly pathway, that is responsible for biogenesis of all outer membrane beta-barrel proteins. May act as a switch that shuttles between both complexes and channels precursor proteins into the TOM40-specific pathway. Plays a role in mitochondrial morphology and in the inheritance of mitochondria.</text>
</comment>
<dbReference type="PANTHER" id="PTHR28035">
    <property type="entry name" value="MITOCHONDRIAL DISTRIBUTION AND MORPHOLOGY PROTEIN 10"/>
    <property type="match status" value="1"/>
</dbReference>
<dbReference type="Pfam" id="PF12519">
    <property type="entry name" value="MDM10"/>
    <property type="match status" value="2"/>
</dbReference>
<dbReference type="OrthoDB" id="2103793at2759"/>
<dbReference type="GO" id="GO:0051654">
    <property type="term" value="P:establishment of mitochondrion localization"/>
    <property type="evidence" value="ECO:0007669"/>
    <property type="project" value="TreeGrafter"/>
</dbReference>
<dbReference type="HAMAP" id="MF_03102">
    <property type="entry name" value="Mdm10"/>
    <property type="match status" value="1"/>
</dbReference>
<dbReference type="AlphaFoldDB" id="A0A286UMV6"/>
<evidence type="ECO:0000256" key="7">
    <source>
        <dbReference type="SAM" id="MobiDB-lite"/>
    </source>
</evidence>